<keyword evidence="7 9" id="KW-0472">Membrane</keyword>
<comment type="similarity">
    <text evidence="2 9">Belongs to the CN hydrolase family. Apolipoprotein N-acyltransferase subfamily.</text>
</comment>
<evidence type="ECO:0000256" key="7">
    <source>
        <dbReference type="ARBA" id="ARBA00023136"/>
    </source>
</evidence>
<keyword evidence="5 9" id="KW-0812">Transmembrane</keyword>
<evidence type="ECO:0000256" key="2">
    <source>
        <dbReference type="ARBA" id="ARBA00010065"/>
    </source>
</evidence>
<comment type="caution">
    <text evidence="11">The sequence shown here is derived from an EMBL/GenBank/DDBJ whole genome shotgun (WGS) entry which is preliminary data.</text>
</comment>
<accession>A0A171KX49</accession>
<gene>
    <name evidence="9" type="primary">lnt</name>
    <name evidence="11" type="ORF">AAV32_02185</name>
</gene>
<dbReference type="GO" id="GO:0042158">
    <property type="term" value="P:lipoprotein biosynthetic process"/>
    <property type="evidence" value="ECO:0007669"/>
    <property type="project" value="UniProtKB-UniRule"/>
</dbReference>
<evidence type="ECO:0000256" key="4">
    <source>
        <dbReference type="ARBA" id="ARBA00022679"/>
    </source>
</evidence>
<keyword evidence="4 9" id="KW-0808">Transferase</keyword>
<evidence type="ECO:0000313" key="12">
    <source>
        <dbReference type="Proteomes" id="UP000078084"/>
    </source>
</evidence>
<feature type="transmembrane region" description="Helical" evidence="9">
    <location>
        <begin position="166"/>
        <end position="192"/>
    </location>
</feature>
<keyword evidence="6 9" id="KW-1133">Transmembrane helix</keyword>
<dbReference type="EC" id="2.3.1.269" evidence="9"/>
<dbReference type="PANTHER" id="PTHR38686">
    <property type="entry name" value="APOLIPOPROTEIN N-ACYLTRANSFERASE"/>
    <property type="match status" value="1"/>
</dbReference>
<keyword evidence="8 9" id="KW-0012">Acyltransferase</keyword>
<dbReference type="CDD" id="cd07571">
    <property type="entry name" value="ALP_N-acyl_transferase"/>
    <property type="match status" value="1"/>
</dbReference>
<comment type="function">
    <text evidence="9">Catalyzes the phospholipid dependent N-acylation of the N-terminal cysteine of apolipoprotein, the last step in lipoprotein maturation.</text>
</comment>
<sequence length="530" mass="57324">MNRSRHPDAPLNRLPWLLAGALLYALAFAPGPLPAWLLPGAQWLGLGLLARHTLLAPSPWRAARDAWLFGIFFFALGTYWIFISLHTYGGIPAALAVIAVVALAAVMALYFGLAALVARWLAPAGLGLPAILAWSAAWTGAEWLRGTLFTGFPWLNAAYAQVDGPYAGWAILGGAYTVAFWAAFSSAALLVWLPTGIQTTARRLPALGLALTAALAGVLLARTDWSVAEGEPLRVALVQGNIGQDIKFDPIHIVNALQTHLQMSTAALESEQGADLVLLPETMIPLFQHQLPMAFWEQWRDLADSHNAVVLMGVPLYSGPPDRYTNSIVALHGGTDLQALYAGTPDEHYDKQHLVPFGEFIPSGFRWFVDMMEMPLGDFNRGDISQPPFPAHDQFVAANICYEDVFGEELLPAVRGGATLLANFSNLGWFGSSWALRQHLQMSRLRAQETARPMLRATNTGATAIVDEHGQVQTSLPTAAVGTLYGSVQGRSGLTPYVRTGNTPILAIIALLLVGLGIARLRRRQARTGH</sequence>
<dbReference type="UniPathway" id="UPA00666"/>
<comment type="subcellular location">
    <subcellularLocation>
        <location evidence="1 9">Cell membrane</location>
        <topology evidence="1 9">Multi-pass membrane protein</topology>
    </subcellularLocation>
</comment>
<comment type="catalytic activity">
    <reaction evidence="9">
        <text>N-terminal S-1,2-diacyl-sn-glyceryl-L-cysteinyl-[lipoprotein] + a glycerophospholipid = N-acyl-S-1,2-diacyl-sn-glyceryl-L-cysteinyl-[lipoprotein] + a 2-acyl-sn-glycero-3-phospholipid + H(+)</text>
        <dbReference type="Rhea" id="RHEA:48228"/>
        <dbReference type="Rhea" id="RHEA-COMP:14681"/>
        <dbReference type="Rhea" id="RHEA-COMP:14684"/>
        <dbReference type="ChEBI" id="CHEBI:15378"/>
        <dbReference type="ChEBI" id="CHEBI:136912"/>
        <dbReference type="ChEBI" id="CHEBI:140656"/>
        <dbReference type="ChEBI" id="CHEBI:140657"/>
        <dbReference type="ChEBI" id="CHEBI:140660"/>
        <dbReference type="EC" id="2.3.1.269"/>
    </reaction>
</comment>
<protein>
    <recommendedName>
        <fullName evidence="9">Apolipoprotein N-acyltransferase</fullName>
        <shortName evidence="9">ALP N-acyltransferase</shortName>
        <ecNumber evidence="9">2.3.1.269</ecNumber>
    </recommendedName>
</protein>
<comment type="pathway">
    <text evidence="9">Protein modification; lipoprotein biosynthesis (N-acyl transfer).</text>
</comment>
<dbReference type="HAMAP" id="MF_01148">
    <property type="entry name" value="Lnt"/>
    <property type="match status" value="1"/>
</dbReference>
<dbReference type="InterPro" id="IPR004563">
    <property type="entry name" value="Apolipo_AcylTrfase"/>
</dbReference>
<dbReference type="Pfam" id="PF20154">
    <property type="entry name" value="LNT_N"/>
    <property type="match status" value="1"/>
</dbReference>
<keyword evidence="12" id="KW-1185">Reference proteome</keyword>
<dbReference type="InterPro" id="IPR036526">
    <property type="entry name" value="C-N_Hydrolase_sf"/>
</dbReference>
<evidence type="ECO:0000256" key="9">
    <source>
        <dbReference type="HAMAP-Rule" id="MF_01148"/>
    </source>
</evidence>
<evidence type="ECO:0000256" key="8">
    <source>
        <dbReference type="ARBA" id="ARBA00023315"/>
    </source>
</evidence>
<organism evidence="11 12">
    <name type="scientific">Kerstersia gyiorum</name>
    <dbReference type="NCBI Taxonomy" id="206506"/>
    <lineage>
        <taxon>Bacteria</taxon>
        <taxon>Pseudomonadati</taxon>
        <taxon>Pseudomonadota</taxon>
        <taxon>Betaproteobacteria</taxon>
        <taxon>Burkholderiales</taxon>
        <taxon>Alcaligenaceae</taxon>
        <taxon>Kerstersia</taxon>
    </lineage>
</organism>
<dbReference type="EMBL" id="LBNE01000001">
    <property type="protein sequence ID" value="KKO73466.1"/>
    <property type="molecule type" value="Genomic_DNA"/>
</dbReference>
<dbReference type="InterPro" id="IPR003010">
    <property type="entry name" value="C-N_Hydrolase"/>
</dbReference>
<dbReference type="NCBIfam" id="TIGR00546">
    <property type="entry name" value="lnt"/>
    <property type="match status" value="1"/>
</dbReference>
<dbReference type="GO" id="GO:0005886">
    <property type="term" value="C:plasma membrane"/>
    <property type="evidence" value="ECO:0007669"/>
    <property type="project" value="UniProtKB-SubCell"/>
</dbReference>
<feature type="transmembrane region" description="Helical" evidence="9">
    <location>
        <begin position="504"/>
        <end position="521"/>
    </location>
</feature>
<dbReference type="InterPro" id="IPR045378">
    <property type="entry name" value="LNT_N"/>
</dbReference>
<proteinExistence type="inferred from homology"/>
<dbReference type="GeneID" id="99727684"/>
<dbReference type="PATRIC" id="fig|206506.3.peg.483"/>
<dbReference type="Proteomes" id="UP000078084">
    <property type="component" value="Unassembled WGS sequence"/>
</dbReference>
<dbReference type="AlphaFoldDB" id="A0A171KX49"/>
<dbReference type="PANTHER" id="PTHR38686:SF1">
    <property type="entry name" value="APOLIPOPROTEIN N-ACYLTRANSFERASE"/>
    <property type="match status" value="1"/>
</dbReference>
<feature type="transmembrane region" description="Helical" evidence="9">
    <location>
        <begin position="204"/>
        <end position="221"/>
    </location>
</feature>
<dbReference type="RefSeq" id="WP_068367769.1">
    <property type="nucleotide sequence ID" value="NZ_CP169556.1"/>
</dbReference>
<name>A0A171KX49_9BURK</name>
<evidence type="ECO:0000256" key="3">
    <source>
        <dbReference type="ARBA" id="ARBA00022475"/>
    </source>
</evidence>
<dbReference type="Pfam" id="PF00795">
    <property type="entry name" value="CN_hydrolase"/>
    <property type="match status" value="1"/>
</dbReference>
<evidence type="ECO:0000256" key="6">
    <source>
        <dbReference type="ARBA" id="ARBA00022989"/>
    </source>
</evidence>
<reference evidence="11 12" key="1">
    <citation type="submission" date="2015-04" db="EMBL/GenBank/DDBJ databases">
        <title>Genome sequence of Kerstersia gyiorum CG1.</title>
        <authorList>
            <person name="Greninger A.L."/>
            <person name="Kozyreva V."/>
            <person name="Chaturvedi V."/>
        </authorList>
    </citation>
    <scope>NUCLEOTIDE SEQUENCE [LARGE SCALE GENOMIC DNA]</scope>
    <source>
        <strain evidence="11 12">CG1</strain>
    </source>
</reference>
<dbReference type="GO" id="GO:0016410">
    <property type="term" value="F:N-acyltransferase activity"/>
    <property type="evidence" value="ECO:0007669"/>
    <property type="project" value="UniProtKB-UniRule"/>
</dbReference>
<keyword evidence="3 9" id="KW-1003">Cell membrane</keyword>
<dbReference type="SUPFAM" id="SSF56317">
    <property type="entry name" value="Carbon-nitrogen hydrolase"/>
    <property type="match status" value="1"/>
</dbReference>
<dbReference type="STRING" id="206506.AAV32_02185"/>
<evidence type="ECO:0000259" key="10">
    <source>
        <dbReference type="PROSITE" id="PS50263"/>
    </source>
</evidence>
<evidence type="ECO:0000256" key="5">
    <source>
        <dbReference type="ARBA" id="ARBA00022692"/>
    </source>
</evidence>
<dbReference type="PROSITE" id="PS50263">
    <property type="entry name" value="CN_HYDROLASE"/>
    <property type="match status" value="1"/>
</dbReference>
<feature type="domain" description="CN hydrolase" evidence="10">
    <location>
        <begin position="238"/>
        <end position="490"/>
    </location>
</feature>
<dbReference type="Gene3D" id="3.60.110.10">
    <property type="entry name" value="Carbon-nitrogen hydrolase"/>
    <property type="match status" value="1"/>
</dbReference>
<evidence type="ECO:0000256" key="1">
    <source>
        <dbReference type="ARBA" id="ARBA00004651"/>
    </source>
</evidence>
<evidence type="ECO:0000313" key="11">
    <source>
        <dbReference type="EMBL" id="KKO73466.1"/>
    </source>
</evidence>
<feature type="transmembrane region" description="Helical" evidence="9">
    <location>
        <begin position="91"/>
        <end position="113"/>
    </location>
</feature>
<feature type="transmembrane region" description="Helical" evidence="9">
    <location>
        <begin position="12"/>
        <end position="29"/>
    </location>
</feature>
<feature type="transmembrane region" description="Helical" evidence="9">
    <location>
        <begin position="66"/>
        <end position="85"/>
    </location>
</feature>